<organism evidence="2 3">
    <name type="scientific">Salinisphaera shabanensis E1L3A</name>
    <dbReference type="NCBI Taxonomy" id="1033802"/>
    <lineage>
        <taxon>Bacteria</taxon>
        <taxon>Pseudomonadati</taxon>
        <taxon>Pseudomonadota</taxon>
        <taxon>Gammaproteobacteria</taxon>
        <taxon>Salinisphaerales</taxon>
        <taxon>Salinisphaeraceae</taxon>
        <taxon>Salinisphaera</taxon>
    </lineage>
</organism>
<dbReference type="AlphaFoldDB" id="U2EGG3"/>
<comment type="caution">
    <text evidence="2">The sequence shown here is derived from an EMBL/GenBank/DDBJ whole genome shotgun (WGS) entry which is preliminary data.</text>
</comment>
<gene>
    <name evidence="2" type="ORF">SSPSH_003709</name>
</gene>
<evidence type="ECO:0000313" key="2">
    <source>
        <dbReference type="EMBL" id="ERJ17497.1"/>
    </source>
</evidence>
<reference evidence="2 3" key="1">
    <citation type="journal article" date="2011" name="J. Bacteriol.">
        <title>Genome sequence of Salinisphaera shabanensis, a gammaproteobacterium from the harsh, variable environment of the brine-seawater interface of the Shaban Deep in the Red Sea.</title>
        <authorList>
            <person name="Antunes A."/>
            <person name="Alam I."/>
            <person name="Bajic V.B."/>
            <person name="Stingl U."/>
        </authorList>
    </citation>
    <scope>NUCLEOTIDE SEQUENCE [LARGE SCALE GENOMIC DNA]</scope>
    <source>
        <strain evidence="2 3">E1L3A</strain>
    </source>
</reference>
<protein>
    <submittedName>
        <fullName evidence="2">Uncharacterized protein</fullName>
    </submittedName>
</protein>
<reference evidence="2 3" key="2">
    <citation type="journal article" date="2013" name="PLoS ONE">
        <title>INDIGO - INtegrated Data Warehouse of MIcrobial GenOmes with Examples from the Red Sea Extremophiles.</title>
        <authorList>
            <person name="Alam I."/>
            <person name="Antunes A."/>
            <person name="Kamau A.A."/>
            <person name="Ba Alawi W."/>
            <person name="Kalkatawi M."/>
            <person name="Stingl U."/>
            <person name="Bajic V.B."/>
        </authorList>
    </citation>
    <scope>NUCLEOTIDE SEQUENCE [LARGE SCALE GENOMIC DNA]</scope>
    <source>
        <strain evidence="2 3">E1L3A</strain>
    </source>
</reference>
<dbReference type="Proteomes" id="UP000006242">
    <property type="component" value="Unassembled WGS sequence"/>
</dbReference>
<name>U2EGG3_9GAMM</name>
<evidence type="ECO:0000256" key="1">
    <source>
        <dbReference type="SAM" id="MobiDB-lite"/>
    </source>
</evidence>
<dbReference type="EMBL" id="AFNV02000037">
    <property type="protein sequence ID" value="ERJ17497.1"/>
    <property type="molecule type" value="Genomic_DNA"/>
</dbReference>
<accession>U2EGG3</accession>
<evidence type="ECO:0000313" key="3">
    <source>
        <dbReference type="Proteomes" id="UP000006242"/>
    </source>
</evidence>
<proteinExistence type="predicted"/>
<feature type="region of interest" description="Disordered" evidence="1">
    <location>
        <begin position="1"/>
        <end position="22"/>
    </location>
</feature>
<keyword evidence="3" id="KW-1185">Reference proteome</keyword>
<sequence length="88" mass="9655">MVTEPIDTLEERPDNNRQTVTGTRLDSLSLASRFQAPQAGECLALSARATAGMAWRSGKRAALTGAECFHRLQPSPQQHADSEYNPDR</sequence>